<dbReference type="GO" id="GO:0016020">
    <property type="term" value="C:membrane"/>
    <property type="evidence" value="ECO:0007669"/>
    <property type="project" value="UniProtKB-SubCell"/>
</dbReference>
<accession>A0A437PDD9</accession>
<reference evidence="8 9" key="1">
    <citation type="submission" date="2019-01" db="EMBL/GenBank/DDBJ databases">
        <authorList>
            <person name="Chen W.-M."/>
        </authorList>
    </citation>
    <scope>NUCLEOTIDE SEQUENCE [LARGE SCALE GENOMIC DNA]</scope>
    <source>
        <strain evidence="8 9">TER-1</strain>
    </source>
</reference>
<sequence>MTRTTEARYPLIHLVVTVVIMFLLIAIFRARQYDDKSIDFQTLLRIGAWIVAAGYIVGFSGQSLWLLQRRSLLPWLLFHLYAVVHISVASNWVYGLVGAISFLIFYVYVGTILVRFGRGFFLDAFFVAMAIVAISSLIVYFAIPSFGRLGTWIGNVRLSSNRLSGITGAANGMGYAAGIGAILLVMYWREITIASRNVKLVVLAFFIVDLLMTVNRMSIAGVGICLIAHYIFLRKNETTLGAIWFGTIAILALALMFGSELLPLLSRSGDVRELTTGTSRAGIWAAVIALAWERPILGWGHSAAISIFPYQPGLFTEAAHAHNLYLDIWFSRGFVGLGLFVLALGVSFIHAIRHRRTRAMIVMFFFLFQGLMEAVPLYNVVWLGFLPFTFTILEMVGVTSYVIVPAPDRARQSPGGGRPAGPRAEDAHQPALLGPRIDRRPSPAA</sequence>
<dbReference type="EMBL" id="SACP01000004">
    <property type="protein sequence ID" value="RVU20288.1"/>
    <property type="molecule type" value="Genomic_DNA"/>
</dbReference>
<evidence type="ECO:0000313" key="9">
    <source>
        <dbReference type="Proteomes" id="UP000286997"/>
    </source>
</evidence>
<evidence type="ECO:0000256" key="1">
    <source>
        <dbReference type="ARBA" id="ARBA00004141"/>
    </source>
</evidence>
<evidence type="ECO:0000259" key="7">
    <source>
        <dbReference type="Pfam" id="PF04932"/>
    </source>
</evidence>
<keyword evidence="3 6" id="KW-1133">Transmembrane helix</keyword>
<feature type="transmembrane region" description="Helical" evidence="6">
    <location>
        <begin position="359"/>
        <end position="378"/>
    </location>
</feature>
<feature type="transmembrane region" description="Helical" evidence="6">
    <location>
        <begin position="200"/>
        <end position="231"/>
    </location>
</feature>
<keyword evidence="9" id="KW-1185">Reference proteome</keyword>
<feature type="compositionally biased region" description="Basic and acidic residues" evidence="5">
    <location>
        <begin position="436"/>
        <end position="445"/>
    </location>
</feature>
<evidence type="ECO:0000313" key="8">
    <source>
        <dbReference type="EMBL" id="RVU20288.1"/>
    </source>
</evidence>
<dbReference type="GO" id="GO:0016874">
    <property type="term" value="F:ligase activity"/>
    <property type="evidence" value="ECO:0007669"/>
    <property type="project" value="UniProtKB-KW"/>
</dbReference>
<dbReference type="PANTHER" id="PTHR37422">
    <property type="entry name" value="TEICHURONIC ACID BIOSYNTHESIS PROTEIN TUAE"/>
    <property type="match status" value="1"/>
</dbReference>
<feature type="transmembrane region" description="Helical" evidence="6">
    <location>
        <begin position="163"/>
        <end position="188"/>
    </location>
</feature>
<organism evidence="8 9">
    <name type="scientific">Methylobacterium oryzihabitans</name>
    <dbReference type="NCBI Taxonomy" id="2499852"/>
    <lineage>
        <taxon>Bacteria</taxon>
        <taxon>Pseudomonadati</taxon>
        <taxon>Pseudomonadota</taxon>
        <taxon>Alphaproteobacteria</taxon>
        <taxon>Hyphomicrobiales</taxon>
        <taxon>Methylobacteriaceae</taxon>
        <taxon>Methylobacterium</taxon>
    </lineage>
</organism>
<dbReference type="PANTHER" id="PTHR37422:SF13">
    <property type="entry name" value="LIPOPOLYSACCHARIDE BIOSYNTHESIS PROTEIN PA4999-RELATED"/>
    <property type="match status" value="1"/>
</dbReference>
<evidence type="ECO:0000256" key="2">
    <source>
        <dbReference type="ARBA" id="ARBA00022692"/>
    </source>
</evidence>
<dbReference type="RefSeq" id="WP_127728006.1">
    <property type="nucleotide sequence ID" value="NZ_SACP01000004.1"/>
</dbReference>
<evidence type="ECO:0000256" key="6">
    <source>
        <dbReference type="SAM" id="Phobius"/>
    </source>
</evidence>
<feature type="transmembrane region" description="Helical" evidence="6">
    <location>
        <begin position="12"/>
        <end position="30"/>
    </location>
</feature>
<feature type="transmembrane region" description="Helical" evidence="6">
    <location>
        <begin position="42"/>
        <end position="66"/>
    </location>
</feature>
<comment type="caution">
    <text evidence="8">The sequence shown here is derived from an EMBL/GenBank/DDBJ whole genome shotgun (WGS) entry which is preliminary data.</text>
</comment>
<feature type="transmembrane region" description="Helical" evidence="6">
    <location>
        <begin position="283"/>
        <end position="308"/>
    </location>
</feature>
<name>A0A437PDD9_9HYPH</name>
<dbReference type="InterPro" id="IPR007016">
    <property type="entry name" value="O-antigen_ligase-rel_domated"/>
</dbReference>
<dbReference type="InterPro" id="IPR051533">
    <property type="entry name" value="WaaL-like"/>
</dbReference>
<feature type="transmembrane region" description="Helical" evidence="6">
    <location>
        <begin position="328"/>
        <end position="352"/>
    </location>
</feature>
<feature type="domain" description="O-antigen ligase-related" evidence="7">
    <location>
        <begin position="202"/>
        <end position="341"/>
    </location>
</feature>
<feature type="transmembrane region" description="Helical" evidence="6">
    <location>
        <begin position="120"/>
        <end position="143"/>
    </location>
</feature>
<dbReference type="OrthoDB" id="8004666at2"/>
<keyword evidence="8" id="KW-0436">Ligase</keyword>
<protein>
    <submittedName>
        <fullName evidence="8">O-antigen ligase family protein</fullName>
    </submittedName>
</protein>
<keyword evidence="2 6" id="KW-0812">Transmembrane</keyword>
<gene>
    <name evidence="8" type="ORF">EOE48_06695</name>
</gene>
<evidence type="ECO:0000256" key="5">
    <source>
        <dbReference type="SAM" id="MobiDB-lite"/>
    </source>
</evidence>
<evidence type="ECO:0000256" key="4">
    <source>
        <dbReference type="ARBA" id="ARBA00023136"/>
    </source>
</evidence>
<keyword evidence="4 6" id="KW-0472">Membrane</keyword>
<feature type="transmembrane region" description="Helical" evidence="6">
    <location>
        <begin position="78"/>
        <end position="108"/>
    </location>
</feature>
<comment type="subcellular location">
    <subcellularLocation>
        <location evidence="1">Membrane</location>
        <topology evidence="1">Multi-pass membrane protein</topology>
    </subcellularLocation>
</comment>
<dbReference type="AlphaFoldDB" id="A0A437PDD9"/>
<feature type="transmembrane region" description="Helical" evidence="6">
    <location>
        <begin position="243"/>
        <end position="262"/>
    </location>
</feature>
<feature type="region of interest" description="Disordered" evidence="5">
    <location>
        <begin position="408"/>
        <end position="445"/>
    </location>
</feature>
<proteinExistence type="predicted"/>
<dbReference type="Proteomes" id="UP000286997">
    <property type="component" value="Unassembled WGS sequence"/>
</dbReference>
<dbReference type="Pfam" id="PF04932">
    <property type="entry name" value="Wzy_C"/>
    <property type="match status" value="1"/>
</dbReference>
<evidence type="ECO:0000256" key="3">
    <source>
        <dbReference type="ARBA" id="ARBA00022989"/>
    </source>
</evidence>